<dbReference type="RefSeq" id="WP_134753615.1">
    <property type="nucleotide sequence ID" value="NZ_CP038149.1"/>
</dbReference>
<dbReference type="AlphaFoldDB" id="A0A4P7CXK1"/>
<organism evidence="1 2">
    <name type="scientific">Paraburkholderia pallida</name>
    <dbReference type="NCBI Taxonomy" id="2547399"/>
    <lineage>
        <taxon>Bacteria</taxon>
        <taxon>Pseudomonadati</taxon>
        <taxon>Pseudomonadota</taxon>
        <taxon>Betaproteobacteria</taxon>
        <taxon>Burkholderiales</taxon>
        <taxon>Burkholderiaceae</taxon>
        <taxon>Paraburkholderia</taxon>
    </lineage>
</organism>
<sequence>METMFSRTENRVVSLDVVETLNKTLHERAHISTAVGETRLDRLVAQLLDLDDEDGQVLQVLGEAPGTHPGQSSANFHAALQLAIRELKLADLFCTSEGREHHRSICPAAYDERSGTHHPVEMAQWRARYRAMAPEQQMMTATIIWLYQSGRDSTWLRRVPCTWRAIEALHYMRDTGCLSLWVRLIATCPGW</sequence>
<proteinExistence type="predicted"/>
<dbReference type="Proteomes" id="UP000295727">
    <property type="component" value="Chromosome 2"/>
</dbReference>
<dbReference type="KEGG" id="ppai:E1956_24250"/>
<dbReference type="EMBL" id="CP038149">
    <property type="protein sequence ID" value="QBR00188.1"/>
    <property type="molecule type" value="Genomic_DNA"/>
</dbReference>
<name>A0A4P7CXK1_9BURK</name>
<keyword evidence="2" id="KW-1185">Reference proteome</keyword>
<gene>
    <name evidence="1" type="ORF">E1956_24250</name>
</gene>
<evidence type="ECO:0000313" key="1">
    <source>
        <dbReference type="EMBL" id="QBR00188.1"/>
    </source>
</evidence>
<dbReference type="OrthoDB" id="8245822at2"/>
<protein>
    <submittedName>
        <fullName evidence="1">Uncharacterized protein</fullName>
    </submittedName>
</protein>
<evidence type="ECO:0000313" key="2">
    <source>
        <dbReference type="Proteomes" id="UP000295727"/>
    </source>
</evidence>
<accession>A0A4P7CXK1</accession>
<reference evidence="1 2" key="1">
    <citation type="submission" date="2019-03" db="EMBL/GenBank/DDBJ databases">
        <title>Paraburkholderia sp. 7MH5, isolated from subtropical forest soil.</title>
        <authorList>
            <person name="Gao Z.-H."/>
            <person name="Qiu L.-H."/>
        </authorList>
    </citation>
    <scope>NUCLEOTIDE SEQUENCE [LARGE SCALE GENOMIC DNA]</scope>
    <source>
        <strain evidence="1 2">7MH5</strain>
    </source>
</reference>